<evidence type="ECO:0000256" key="1">
    <source>
        <dbReference type="SAM" id="Phobius"/>
    </source>
</evidence>
<keyword evidence="3" id="KW-1185">Reference proteome</keyword>
<accession>A0ABS4F837</accession>
<proteinExistence type="predicted"/>
<name>A0ABS4F837_9BACL</name>
<dbReference type="Proteomes" id="UP000706926">
    <property type="component" value="Unassembled WGS sequence"/>
</dbReference>
<keyword evidence="1" id="KW-0472">Membrane</keyword>
<sequence>MKINEAWTWSLICLLFIAAAVTTAYFLIPAPGA</sequence>
<evidence type="ECO:0000313" key="3">
    <source>
        <dbReference type="Proteomes" id="UP000706926"/>
    </source>
</evidence>
<evidence type="ECO:0000313" key="2">
    <source>
        <dbReference type="EMBL" id="MBP1892419.1"/>
    </source>
</evidence>
<feature type="transmembrane region" description="Helical" evidence="1">
    <location>
        <begin position="6"/>
        <end position="28"/>
    </location>
</feature>
<organism evidence="2 3">
    <name type="scientific">Paenibacillus lactis</name>
    <dbReference type="NCBI Taxonomy" id="228574"/>
    <lineage>
        <taxon>Bacteria</taxon>
        <taxon>Bacillati</taxon>
        <taxon>Bacillota</taxon>
        <taxon>Bacilli</taxon>
        <taxon>Bacillales</taxon>
        <taxon>Paenibacillaceae</taxon>
        <taxon>Paenibacillus</taxon>
    </lineage>
</organism>
<reference evidence="2 3" key="1">
    <citation type="submission" date="2021-03" db="EMBL/GenBank/DDBJ databases">
        <title>Genomic Encyclopedia of Type Strains, Phase IV (KMG-IV): sequencing the most valuable type-strain genomes for metagenomic binning, comparative biology and taxonomic classification.</title>
        <authorList>
            <person name="Goeker M."/>
        </authorList>
    </citation>
    <scope>NUCLEOTIDE SEQUENCE [LARGE SCALE GENOMIC DNA]</scope>
    <source>
        <strain evidence="2 3">DSM 15596</strain>
    </source>
</reference>
<dbReference type="EMBL" id="JAGGKI010000003">
    <property type="protein sequence ID" value="MBP1892419.1"/>
    <property type="molecule type" value="Genomic_DNA"/>
</dbReference>
<protein>
    <submittedName>
        <fullName evidence="2">Uncharacterized protein</fullName>
    </submittedName>
</protein>
<keyword evidence="1" id="KW-0812">Transmembrane</keyword>
<keyword evidence="1" id="KW-1133">Transmembrane helix</keyword>
<comment type="caution">
    <text evidence="2">The sequence shown here is derived from an EMBL/GenBank/DDBJ whole genome shotgun (WGS) entry which is preliminary data.</text>
</comment>
<gene>
    <name evidence="2" type="ORF">J2Z18_001495</name>
</gene>